<dbReference type="VEuPathDB" id="FungiDB:H257_14804"/>
<gene>
    <name evidence="1" type="ORF">H257_14804</name>
</gene>
<name>W4FSI2_APHAT</name>
<dbReference type="RefSeq" id="XP_009840992.1">
    <property type="nucleotide sequence ID" value="XM_009842690.1"/>
</dbReference>
<accession>W4FSI2</accession>
<sequence>MTLALPRYRPSLLQLLPNGALLPQVSLITLYADIGRQPSVKLPFPSRISGYDHLFRVLIDCGASEKYARRSIQLNHGIIAALHRACKGG</sequence>
<dbReference type="GeneID" id="20816800"/>
<organism evidence="1">
    <name type="scientific">Aphanomyces astaci</name>
    <name type="common">Crayfish plague agent</name>
    <dbReference type="NCBI Taxonomy" id="112090"/>
    <lineage>
        <taxon>Eukaryota</taxon>
        <taxon>Sar</taxon>
        <taxon>Stramenopiles</taxon>
        <taxon>Oomycota</taxon>
        <taxon>Saprolegniomycetes</taxon>
        <taxon>Saprolegniales</taxon>
        <taxon>Verrucalvaceae</taxon>
        <taxon>Aphanomyces</taxon>
    </lineage>
</organism>
<evidence type="ECO:0000313" key="1">
    <source>
        <dbReference type="EMBL" id="ETV69568.1"/>
    </source>
</evidence>
<proteinExistence type="predicted"/>
<dbReference type="EMBL" id="KI913175">
    <property type="protein sequence ID" value="ETV69568.1"/>
    <property type="molecule type" value="Genomic_DNA"/>
</dbReference>
<protein>
    <submittedName>
        <fullName evidence="1">Uncharacterized protein</fullName>
    </submittedName>
</protein>
<dbReference type="OrthoDB" id="183725at2759"/>
<reference evidence="1" key="1">
    <citation type="submission" date="2013-12" db="EMBL/GenBank/DDBJ databases">
        <title>The Genome Sequence of Aphanomyces astaci APO3.</title>
        <authorList>
            <consortium name="The Broad Institute Genomics Platform"/>
            <person name="Russ C."/>
            <person name="Tyler B."/>
            <person name="van West P."/>
            <person name="Dieguez-Uribeondo J."/>
            <person name="Young S.K."/>
            <person name="Zeng Q."/>
            <person name="Gargeya S."/>
            <person name="Fitzgerald M."/>
            <person name="Abouelleil A."/>
            <person name="Alvarado L."/>
            <person name="Chapman S.B."/>
            <person name="Gainer-Dewar J."/>
            <person name="Goldberg J."/>
            <person name="Griggs A."/>
            <person name="Gujja S."/>
            <person name="Hansen M."/>
            <person name="Howarth C."/>
            <person name="Imamovic A."/>
            <person name="Ireland A."/>
            <person name="Larimer J."/>
            <person name="McCowan C."/>
            <person name="Murphy C."/>
            <person name="Pearson M."/>
            <person name="Poon T.W."/>
            <person name="Priest M."/>
            <person name="Roberts A."/>
            <person name="Saif S."/>
            <person name="Shea T."/>
            <person name="Sykes S."/>
            <person name="Wortman J."/>
            <person name="Nusbaum C."/>
            <person name="Birren B."/>
        </authorList>
    </citation>
    <scope>NUCLEOTIDE SEQUENCE [LARGE SCALE GENOMIC DNA]</scope>
    <source>
        <strain evidence="1">APO3</strain>
    </source>
</reference>
<dbReference type="AlphaFoldDB" id="W4FSI2"/>